<keyword evidence="3" id="KW-1185">Reference proteome</keyword>
<evidence type="ECO:0000313" key="3">
    <source>
        <dbReference type="Proteomes" id="UP001141806"/>
    </source>
</evidence>
<dbReference type="AlphaFoldDB" id="A0A9Q0L1E8"/>
<dbReference type="EMBL" id="JAMYWD010000002">
    <property type="protein sequence ID" value="KAJ4980076.1"/>
    <property type="molecule type" value="Genomic_DNA"/>
</dbReference>
<gene>
    <name evidence="2" type="ORF">NE237_010856</name>
</gene>
<accession>A0A9Q0L1E8</accession>
<comment type="caution">
    <text evidence="2">The sequence shown here is derived from an EMBL/GenBank/DDBJ whole genome shotgun (WGS) entry which is preliminary data.</text>
</comment>
<sequence length="115" mass="12818">MRPPAPRVSPPRGQTFMEKARLMSPSPGGHRKATGEKPDSETALPHFPGTTVPDARAPRGMRSLEAPTEVPGMGIPYTHIPVSRYYDLLRGVYVRDEFIHQLSTELVGVERRLEE</sequence>
<protein>
    <submittedName>
        <fullName evidence="2">Uncharacterized protein</fullName>
    </submittedName>
</protein>
<evidence type="ECO:0000313" key="2">
    <source>
        <dbReference type="EMBL" id="KAJ4980076.1"/>
    </source>
</evidence>
<evidence type="ECO:0000256" key="1">
    <source>
        <dbReference type="SAM" id="MobiDB-lite"/>
    </source>
</evidence>
<proteinExistence type="predicted"/>
<name>A0A9Q0L1E8_9MAGN</name>
<feature type="region of interest" description="Disordered" evidence="1">
    <location>
        <begin position="1"/>
        <end position="73"/>
    </location>
</feature>
<dbReference type="Proteomes" id="UP001141806">
    <property type="component" value="Unassembled WGS sequence"/>
</dbReference>
<reference evidence="2" key="1">
    <citation type="journal article" date="2023" name="Plant J.">
        <title>The genome of the king protea, Protea cynaroides.</title>
        <authorList>
            <person name="Chang J."/>
            <person name="Duong T.A."/>
            <person name="Schoeman C."/>
            <person name="Ma X."/>
            <person name="Roodt D."/>
            <person name="Barker N."/>
            <person name="Li Z."/>
            <person name="Van de Peer Y."/>
            <person name="Mizrachi E."/>
        </authorList>
    </citation>
    <scope>NUCLEOTIDE SEQUENCE</scope>
    <source>
        <tissue evidence="2">Young leaves</tissue>
    </source>
</reference>
<organism evidence="2 3">
    <name type="scientific">Protea cynaroides</name>
    <dbReference type="NCBI Taxonomy" id="273540"/>
    <lineage>
        <taxon>Eukaryota</taxon>
        <taxon>Viridiplantae</taxon>
        <taxon>Streptophyta</taxon>
        <taxon>Embryophyta</taxon>
        <taxon>Tracheophyta</taxon>
        <taxon>Spermatophyta</taxon>
        <taxon>Magnoliopsida</taxon>
        <taxon>Proteales</taxon>
        <taxon>Proteaceae</taxon>
        <taxon>Protea</taxon>
    </lineage>
</organism>